<dbReference type="SUPFAM" id="SSF53300">
    <property type="entry name" value="vWA-like"/>
    <property type="match status" value="1"/>
</dbReference>
<reference evidence="2 3" key="1">
    <citation type="submission" date="2009-06" db="EMBL/GenBank/DDBJ databases">
        <title>Complete sequence of Thermotogales bacterium TBF 19.5.1.</title>
        <authorList>
            <consortium name="US DOE Joint Genome Institute"/>
            <person name="Lucas S."/>
            <person name="Copeland A."/>
            <person name="Lapidus A."/>
            <person name="Glavina del Rio T."/>
            <person name="Tice H."/>
            <person name="Bruce D."/>
            <person name="Goodwin L."/>
            <person name="Pitluck S."/>
            <person name="Chertkov O."/>
            <person name="Brettin T."/>
            <person name="Detter J.C."/>
            <person name="Han C."/>
            <person name="Schmutz J."/>
            <person name="Larimer F."/>
            <person name="Land M."/>
            <person name="Hauser L."/>
            <person name="Kyrpides N."/>
            <person name="Ovchinnikova G."/>
            <person name="Noll K."/>
        </authorList>
    </citation>
    <scope>NUCLEOTIDE SEQUENCE [LARGE SCALE GENOMIC DNA]</scope>
    <source>
        <strain evidence="3">ATCC BAA-1733 / DSM 21960 / TBF 19.5.1</strain>
    </source>
</reference>
<sequence length="365" mass="39228">MKTRTKLALIILGVIILAACGIVPTLPGLIPPDPFGVSKPDFWGDEVPIYGSVDKAPILTPIDLPLAVKIRVSIPGYAEGLTPDNFLVFEDDRAQGFALVKEAEERRGADIVFIVDVTGSMGTEIAGVKNSMVNFIQALEAGGLDVRVGIVPYGDYAPARADTSDNIGFDPAFLNLSDPTVAEGYANGLGVGYGADGPENAYGAIMYAWNNMAWRRGTQRIFILITDAFSHYTGDIADGLEWPSGWGPSNDFDPKYTKDEVINALYGFATLHIVASTGGYYNTTDTDFSHPGDPREIALLTGGLIIYQDPYGEPDLSAIGITEYIASSWLIIFESDSPATTHNVDVYFEGPDGKRGELHLAGVTY</sequence>
<dbReference type="HOGENOM" id="CLU_794393_0_0_0"/>
<dbReference type="InterPro" id="IPR036465">
    <property type="entry name" value="vWFA_dom_sf"/>
</dbReference>
<dbReference type="AlphaFoldDB" id="C5CE04"/>
<dbReference type="SMART" id="SM00327">
    <property type="entry name" value="VWA"/>
    <property type="match status" value="1"/>
</dbReference>
<proteinExistence type="predicted"/>
<keyword evidence="3" id="KW-1185">Reference proteome</keyword>
<dbReference type="eggNOG" id="COG2304">
    <property type="taxonomic scope" value="Bacteria"/>
</dbReference>
<dbReference type="PROSITE" id="PS51257">
    <property type="entry name" value="PROKAR_LIPOPROTEIN"/>
    <property type="match status" value="1"/>
</dbReference>
<evidence type="ECO:0000259" key="1">
    <source>
        <dbReference type="PROSITE" id="PS50234"/>
    </source>
</evidence>
<dbReference type="OrthoDB" id="46632at2"/>
<dbReference type="Pfam" id="PF00092">
    <property type="entry name" value="VWA"/>
    <property type="match status" value="1"/>
</dbReference>
<organism evidence="2 3">
    <name type="scientific">Kosmotoga olearia (strain ATCC BAA-1733 / DSM 21960 / TBF 19.5.1)</name>
    <dbReference type="NCBI Taxonomy" id="521045"/>
    <lineage>
        <taxon>Bacteria</taxon>
        <taxon>Thermotogati</taxon>
        <taxon>Thermotogota</taxon>
        <taxon>Thermotogae</taxon>
        <taxon>Kosmotogales</taxon>
        <taxon>Kosmotogaceae</taxon>
        <taxon>Kosmotoga</taxon>
    </lineage>
</organism>
<dbReference type="InterPro" id="IPR052969">
    <property type="entry name" value="Thr-specific_kinase-like"/>
</dbReference>
<gene>
    <name evidence="2" type="ordered locus">Kole_1413</name>
</gene>
<reference evidence="2 3" key="2">
    <citation type="journal article" date="2011" name="J. Bacteriol.">
        <title>Genome Sequence of Kosmotoga olearia Strain TBF 19.5.1, a Thermophilic Bacterium with a Wide Growth Temperature Range, Isolated from the Troll B Oil Platform in the North Sea.</title>
        <authorList>
            <person name="Swithers K.S."/>
            <person name="Dipippo J.L."/>
            <person name="Bruce D.C."/>
            <person name="Detter C."/>
            <person name="Tapia R."/>
            <person name="Han S."/>
            <person name="Goodwin L.A."/>
            <person name="Han J."/>
            <person name="Woyke T."/>
            <person name="Pitluck S."/>
            <person name="Pennacchio L."/>
            <person name="Nolan M."/>
            <person name="Mikhailova N."/>
            <person name="Land M.L."/>
            <person name="Nesbo C.L."/>
            <person name="Gogarten J.P."/>
            <person name="Noll K.M."/>
        </authorList>
    </citation>
    <scope>NUCLEOTIDE SEQUENCE [LARGE SCALE GENOMIC DNA]</scope>
    <source>
        <strain evidence="3">ATCC BAA-1733 / DSM 21960 / TBF 19.5.1</strain>
    </source>
</reference>
<evidence type="ECO:0000313" key="2">
    <source>
        <dbReference type="EMBL" id="ACR80106.1"/>
    </source>
</evidence>
<accession>C5CE04</accession>
<dbReference type="InterPro" id="IPR002035">
    <property type="entry name" value="VWF_A"/>
</dbReference>
<dbReference type="STRING" id="521045.Kole_1413"/>
<dbReference type="KEGG" id="kol:Kole_1413"/>
<dbReference type="Gene3D" id="3.40.50.410">
    <property type="entry name" value="von Willebrand factor, type A domain"/>
    <property type="match status" value="1"/>
</dbReference>
<dbReference type="Proteomes" id="UP000002382">
    <property type="component" value="Chromosome"/>
</dbReference>
<evidence type="ECO:0000313" key="3">
    <source>
        <dbReference type="Proteomes" id="UP000002382"/>
    </source>
</evidence>
<feature type="domain" description="VWFA" evidence="1">
    <location>
        <begin position="110"/>
        <end position="238"/>
    </location>
</feature>
<name>C5CE04_KOSOT</name>
<dbReference type="PANTHER" id="PTHR47763">
    <property type="entry name" value="ALPHA-PROTEIN KINASE VWKA"/>
    <property type="match status" value="1"/>
</dbReference>
<dbReference type="PROSITE" id="PS50234">
    <property type="entry name" value="VWFA"/>
    <property type="match status" value="1"/>
</dbReference>
<dbReference type="EMBL" id="CP001634">
    <property type="protein sequence ID" value="ACR80106.1"/>
    <property type="molecule type" value="Genomic_DNA"/>
</dbReference>
<protein>
    <submittedName>
        <fullName evidence="2">von Willebrand factor type A</fullName>
    </submittedName>
</protein>
<dbReference type="RefSeq" id="WP_015868753.1">
    <property type="nucleotide sequence ID" value="NC_012785.1"/>
</dbReference>
<dbReference type="CDD" id="cd00198">
    <property type="entry name" value="vWFA"/>
    <property type="match status" value="1"/>
</dbReference>